<feature type="compositionally biased region" description="Polar residues" evidence="14">
    <location>
        <begin position="262"/>
        <end position="275"/>
    </location>
</feature>
<comment type="cofactor">
    <cofactor evidence="13">
        <name>Zn(2+)</name>
        <dbReference type="ChEBI" id="CHEBI:29105"/>
    </cofactor>
    <text evidence="13">Binds 1 zinc ion.</text>
</comment>
<dbReference type="AlphaFoldDB" id="A0A1V2LMM4"/>
<evidence type="ECO:0000313" key="17">
    <source>
        <dbReference type="Proteomes" id="UP000189274"/>
    </source>
</evidence>
<gene>
    <name evidence="16" type="ORF">BOH78_2421</name>
</gene>
<dbReference type="VEuPathDB" id="FungiDB:C5L36_0D04250"/>
<dbReference type="InterPro" id="IPR045090">
    <property type="entry name" value="Pept_M3A_M3B"/>
</dbReference>
<dbReference type="CDD" id="cd06457">
    <property type="entry name" value="M3A_MIP"/>
    <property type="match status" value="1"/>
</dbReference>
<dbReference type="SUPFAM" id="SSF55486">
    <property type="entry name" value="Metalloproteases ('zincins'), catalytic domain"/>
    <property type="match status" value="1"/>
</dbReference>
<feature type="compositionally biased region" description="Low complexity" evidence="14">
    <location>
        <begin position="276"/>
        <end position="290"/>
    </location>
</feature>
<feature type="compositionally biased region" description="Polar residues" evidence="14">
    <location>
        <begin position="368"/>
        <end position="379"/>
    </location>
</feature>
<feature type="compositionally biased region" description="Polar residues" evidence="14">
    <location>
        <begin position="396"/>
        <end position="408"/>
    </location>
</feature>
<dbReference type="EC" id="3.4.24.59" evidence="4"/>
<dbReference type="GO" id="GO:0006518">
    <property type="term" value="P:peptide metabolic process"/>
    <property type="evidence" value="ECO:0007669"/>
    <property type="project" value="TreeGrafter"/>
</dbReference>
<keyword evidence="8 13" id="KW-0378">Hydrolase</keyword>
<name>A0A1V2LMM4_PICKU</name>
<evidence type="ECO:0000259" key="15">
    <source>
        <dbReference type="Pfam" id="PF01432"/>
    </source>
</evidence>
<evidence type="ECO:0000256" key="1">
    <source>
        <dbReference type="ARBA" id="ARBA00000436"/>
    </source>
</evidence>
<dbReference type="PANTHER" id="PTHR11804">
    <property type="entry name" value="PROTEASE M3 THIMET OLIGOPEPTIDASE-RELATED"/>
    <property type="match status" value="1"/>
</dbReference>
<accession>A0A1V2LMM4</accession>
<dbReference type="Gene3D" id="3.40.390.10">
    <property type="entry name" value="Collagenase (Catalytic Domain)"/>
    <property type="match status" value="1"/>
</dbReference>
<protein>
    <recommendedName>
        <fullName evidence="5">Mitochondrial intermediate peptidase</fullName>
        <ecNumber evidence="4">3.4.24.59</ecNumber>
    </recommendedName>
</protein>
<feature type="region of interest" description="Disordered" evidence="14">
    <location>
        <begin position="363"/>
        <end position="408"/>
    </location>
</feature>
<feature type="region of interest" description="Disordered" evidence="14">
    <location>
        <begin position="106"/>
        <end position="160"/>
    </location>
</feature>
<evidence type="ECO:0000256" key="11">
    <source>
        <dbReference type="ARBA" id="ARBA00023049"/>
    </source>
</evidence>
<dbReference type="PANTHER" id="PTHR11804:SF79">
    <property type="entry name" value="MITOCHONDRIAL INTERMEDIATE PEPTIDASE"/>
    <property type="match status" value="1"/>
</dbReference>
<dbReference type="GO" id="GO:0046872">
    <property type="term" value="F:metal ion binding"/>
    <property type="evidence" value="ECO:0007669"/>
    <property type="project" value="UniProtKB-UniRule"/>
</dbReference>
<comment type="catalytic activity">
    <reaction evidence="1">
        <text>Release of an N-terminal octapeptide as second stage of processing of some proteins imported into the mitochondrion.</text>
        <dbReference type="EC" id="3.4.24.59"/>
    </reaction>
</comment>
<dbReference type="InterPro" id="IPR033851">
    <property type="entry name" value="M3A_MIP"/>
</dbReference>
<feature type="compositionally biased region" description="Polar residues" evidence="14">
    <location>
        <begin position="307"/>
        <end position="322"/>
    </location>
</feature>
<reference evidence="17" key="1">
    <citation type="journal article" date="2017" name="Genome Announc.">
        <title>Genome sequences of Cyberlindnera fabianii 65, Pichia kudriavzevii 129, and Saccharomyces cerevisiae 131 isolated from fermented masau fruits in Zimbabwe.</title>
        <authorList>
            <person name="van Rijswijck I.M.H."/>
            <person name="Derks M.F.L."/>
            <person name="Abee T."/>
            <person name="de Ridder D."/>
            <person name="Smid E.J."/>
        </authorList>
    </citation>
    <scope>NUCLEOTIDE SEQUENCE [LARGE SCALE GENOMIC DNA]</scope>
    <source>
        <strain evidence="17">129</strain>
    </source>
</reference>
<dbReference type="InterPro" id="IPR024079">
    <property type="entry name" value="MetalloPept_cat_dom_sf"/>
</dbReference>
<evidence type="ECO:0000256" key="9">
    <source>
        <dbReference type="ARBA" id="ARBA00022833"/>
    </source>
</evidence>
<keyword evidence="6 13" id="KW-0645">Protease</keyword>
<evidence type="ECO:0000256" key="8">
    <source>
        <dbReference type="ARBA" id="ARBA00022801"/>
    </source>
</evidence>
<keyword evidence="12" id="KW-0496">Mitochondrion</keyword>
<evidence type="ECO:0000256" key="14">
    <source>
        <dbReference type="SAM" id="MobiDB-lite"/>
    </source>
</evidence>
<keyword evidence="10" id="KW-0809">Transit peptide</keyword>
<feature type="compositionally biased region" description="Polar residues" evidence="14">
    <location>
        <begin position="137"/>
        <end position="154"/>
    </location>
</feature>
<comment type="caution">
    <text evidence="16">The sequence shown here is derived from an EMBL/GenBank/DDBJ whole genome shotgun (WGS) entry which is preliminary data.</text>
</comment>
<dbReference type="EMBL" id="MQVM01000009">
    <property type="protein sequence ID" value="ONH74560.1"/>
    <property type="molecule type" value="Genomic_DNA"/>
</dbReference>
<evidence type="ECO:0000256" key="10">
    <source>
        <dbReference type="ARBA" id="ARBA00022946"/>
    </source>
</evidence>
<evidence type="ECO:0000256" key="4">
    <source>
        <dbReference type="ARBA" id="ARBA00012441"/>
    </source>
</evidence>
<keyword evidence="9 13" id="KW-0862">Zinc</keyword>
<keyword evidence="7 13" id="KW-0479">Metal-binding</keyword>
<dbReference type="GO" id="GO:0005759">
    <property type="term" value="C:mitochondrial matrix"/>
    <property type="evidence" value="ECO:0007669"/>
    <property type="project" value="UniProtKB-SubCell"/>
</dbReference>
<dbReference type="Gene3D" id="1.10.1370.10">
    <property type="entry name" value="Neurolysin, domain 3"/>
    <property type="match status" value="1"/>
</dbReference>
<evidence type="ECO:0000256" key="3">
    <source>
        <dbReference type="ARBA" id="ARBA00006040"/>
    </source>
</evidence>
<dbReference type="GO" id="GO:0004222">
    <property type="term" value="F:metalloendopeptidase activity"/>
    <property type="evidence" value="ECO:0007669"/>
    <property type="project" value="UniProtKB-EC"/>
</dbReference>
<keyword evidence="11 13" id="KW-0482">Metalloprotease</keyword>
<dbReference type="Proteomes" id="UP000189274">
    <property type="component" value="Unassembled WGS sequence"/>
</dbReference>
<evidence type="ECO:0000256" key="12">
    <source>
        <dbReference type="ARBA" id="ARBA00023128"/>
    </source>
</evidence>
<evidence type="ECO:0000256" key="2">
    <source>
        <dbReference type="ARBA" id="ARBA00004305"/>
    </source>
</evidence>
<feature type="region of interest" description="Disordered" evidence="14">
    <location>
        <begin position="262"/>
        <end position="322"/>
    </location>
</feature>
<comment type="subcellular location">
    <subcellularLocation>
        <location evidence="2">Mitochondrion matrix</location>
    </subcellularLocation>
</comment>
<evidence type="ECO:0000256" key="7">
    <source>
        <dbReference type="ARBA" id="ARBA00022723"/>
    </source>
</evidence>
<evidence type="ECO:0000256" key="6">
    <source>
        <dbReference type="ARBA" id="ARBA00022670"/>
    </source>
</evidence>
<dbReference type="Pfam" id="PF01432">
    <property type="entry name" value="Peptidase_M3"/>
    <property type="match status" value="1"/>
</dbReference>
<sequence>MSKTKPMEELTREEAFLEETPIADSGISNFHVQDPIIECDKSPRLEFNQRQSLESYINPPLELYKNQDLSSTSSPNMVLLESTKDYSLSSSSNNCSENTKINHNNNYCSNDNDENNRNKNNPSSNDTARSFNPAESHANSESNLHPKKTSTVPSPLNLPKRFKKNQLDQNSIQMLEPLQSLQNAMHQLFYNPSTGQIIALPVRNSMATPVQSSVVNGTPCHQQLLPTVSNRQQSMIPQYQIVYMRAANGQLVPLLAPISGQQVQRQTPGTSCMKRSSSSDANDSPTSFSSQHASNLYKRMKPEESQPCMQTQRNSTAISSNSNVLARLSPTQRAEQIQRQQIWLQMQLHPDLIKGQGNTNVSDIYENNLPNGKVSSTSADETHDEVPVPSGHNRETLSSSSGNNQLNTSAQSLDTQTLPLDTELLVDSQKVIGTVTVGSFTYKYSQTLSGNIVKDRELFDRLTDNAWKTSVTINYYFPLYPQQANRMRSSTALCNRQQVCRYGPRLFIRLLSHTKRNLIPTDLENEKIITKIFDSPEYWRGFNRPDDSRNSNPFQSTRKILSSLQSNGSNSVGLFANPYLTSPNGLKEFANETLEKARALTRHMIEDQSFSAMKDYIKELDRLSDMLCRVIDLCEFVRVAHPNSSFVKAAEECHYALFEHMNVLNTSKPLFEKLGKVLYDDQLGINKQLSKEEISVGKLLYADFKKSGIDMDEQTGETFVQFSSYIANAGQEFNNNITIPKDTSVRILPSEWKKEDIKPEYLKQMTQSFDGALAIPIYGHIPFEILRSCPNRIIREKVWIALHSVPEEQLTLLTNLLKCRQYLAKLMGCENYAQYALADKMAHNPENVMRFLQGLIKDLQPEVLKELKLLSKYLPDIRGNVKNEELVDMIKPWDREYLLTKYILSLKSSQNEDISQYFSLGTVVSGLSKLFNSIYGIKLVPQKLQYGEVWSDDVRRLDAISDKDGKVGIMYLDLLQRNGKTPHPAHFTVCCSRKIDERELDTNDPFNLTLPTTATVETIKQNGDTYQLPVISLVCNYTMNPHTKMVFLTLDQVSTLFHEMGHAMHSMLGRTELHNVSGTRCQTDFVELPSILHETFANDVRVLSSFGKHYQTGEKVPETLIKRHLESEKALKHCETLGQVKMALLDQLYHGSTGFNLDDESFNIIDLYHQLESNIRIFADTKSSWPGKFGHLYSYGAVYYSYLLDRAIASKIWDELFEDDPFSREAGEKFKNEVLKWGGSRDPWVCISHVLNVKELEEGDANAMQFISKAQGKL</sequence>
<evidence type="ECO:0000256" key="5">
    <source>
        <dbReference type="ARBA" id="ARBA00018046"/>
    </source>
</evidence>
<proteinExistence type="inferred from homology"/>
<evidence type="ECO:0000313" key="16">
    <source>
        <dbReference type="EMBL" id="ONH74560.1"/>
    </source>
</evidence>
<organism evidence="16 17">
    <name type="scientific">Pichia kudriavzevii</name>
    <name type="common">Yeast</name>
    <name type="synonym">Issatchenkia orientalis</name>
    <dbReference type="NCBI Taxonomy" id="4909"/>
    <lineage>
        <taxon>Eukaryota</taxon>
        <taxon>Fungi</taxon>
        <taxon>Dikarya</taxon>
        <taxon>Ascomycota</taxon>
        <taxon>Saccharomycotina</taxon>
        <taxon>Pichiomycetes</taxon>
        <taxon>Pichiales</taxon>
        <taxon>Pichiaceae</taxon>
        <taxon>Pichia</taxon>
    </lineage>
</organism>
<feature type="domain" description="Peptidase M3A/M3B catalytic" evidence="15">
    <location>
        <begin position="786"/>
        <end position="1264"/>
    </location>
</feature>
<dbReference type="VEuPathDB" id="FungiDB:C5L36_0D04260"/>
<dbReference type="InterPro" id="IPR024077">
    <property type="entry name" value="Neurolysin/TOP_dom2"/>
</dbReference>
<dbReference type="GO" id="GO:0006627">
    <property type="term" value="P:protein processing involved in protein targeting to mitochondrion"/>
    <property type="evidence" value="ECO:0007669"/>
    <property type="project" value="TreeGrafter"/>
</dbReference>
<dbReference type="InterPro" id="IPR001567">
    <property type="entry name" value="Pept_M3A_M3B_dom"/>
</dbReference>
<evidence type="ECO:0000256" key="13">
    <source>
        <dbReference type="RuleBase" id="RU003435"/>
    </source>
</evidence>
<comment type="similarity">
    <text evidence="3 13">Belongs to the peptidase M3 family.</text>
</comment>